<keyword evidence="3" id="KW-0808">Transferase</keyword>
<reference evidence="2 4" key="2">
    <citation type="submission" date="2016-10" db="EMBL/GenBank/DDBJ databases">
        <authorList>
            <person name="Varghese N."/>
            <person name="Submissions S."/>
        </authorList>
    </citation>
    <scope>NUCLEOTIDE SEQUENCE [LARGE SCALE GENOMIC DNA]</scope>
    <source>
        <strain evidence="2 4">DSM 282</strain>
    </source>
</reference>
<sequence length="205" mass="22316">KRQAWRVGGVGAEFFNGLLAPLAALDRQGRVLYVGTFCKIAFPALRLGYLVLPLALAPLFARRRALDMRHSEIGTQAVMAEFIATGHFQRHIRTMRRAARSRRDALLAGWPEDVPGCAPVPAVNAGLHLCVRVDSLARERALIAAANQVGVELNGLSNYWLADSETPLDDRAGLVLGFASVPEPDIAKALQMLRQAWGANQQVLS</sequence>
<dbReference type="SUPFAM" id="SSF53383">
    <property type="entry name" value="PLP-dependent transferases"/>
    <property type="match status" value="1"/>
</dbReference>
<dbReference type="Proteomes" id="UP000198861">
    <property type="component" value="Unassembled WGS sequence"/>
</dbReference>
<dbReference type="EMBL" id="FOKJ01000203">
    <property type="protein sequence ID" value="SFB65365.1"/>
    <property type="molecule type" value="Genomic_DNA"/>
</dbReference>
<evidence type="ECO:0000313" key="3">
    <source>
        <dbReference type="EMBL" id="SFL55625.1"/>
    </source>
</evidence>
<accession>A0A1I4IMX5</accession>
<reference evidence="3 5" key="1">
    <citation type="submission" date="2016-10" db="EMBL/GenBank/DDBJ databases">
        <authorList>
            <person name="de Groot N.N."/>
        </authorList>
    </citation>
    <scope>NUCLEOTIDE SEQUENCE [LARGE SCALE GENOMIC DNA]</scope>
    <source>
        <strain evidence="3 5">DSM 381</strain>
    </source>
</reference>
<dbReference type="GO" id="GO:0008483">
    <property type="term" value="F:transaminase activity"/>
    <property type="evidence" value="ECO:0007669"/>
    <property type="project" value="UniProtKB-KW"/>
</dbReference>
<evidence type="ECO:0000313" key="4">
    <source>
        <dbReference type="Proteomes" id="UP000198861"/>
    </source>
</evidence>
<dbReference type="EMBL" id="FOSX01000165">
    <property type="protein sequence ID" value="SFL55625.1"/>
    <property type="molecule type" value="Genomic_DNA"/>
</dbReference>
<dbReference type="AlphaFoldDB" id="A0A1I4IMX5"/>
<proteinExistence type="predicted"/>
<gene>
    <name evidence="2" type="ORF">SAMN04244571_04815</name>
    <name evidence="3" type="ORF">SAMN04244574_04643</name>
</gene>
<feature type="non-terminal residue" evidence="3">
    <location>
        <position position="1"/>
    </location>
</feature>
<dbReference type="InterPro" id="IPR015424">
    <property type="entry name" value="PyrdxlP-dep_Trfase"/>
</dbReference>
<evidence type="ECO:0000313" key="5">
    <source>
        <dbReference type="Proteomes" id="UP000199579"/>
    </source>
</evidence>
<name>A0A1I4IMX5_9GAMM</name>
<feature type="transmembrane region" description="Helical" evidence="1">
    <location>
        <begin position="40"/>
        <end position="61"/>
    </location>
</feature>
<dbReference type="InterPro" id="IPR051446">
    <property type="entry name" value="HTH_trans_reg/aminotransferase"/>
</dbReference>
<keyword evidence="4" id="KW-1185">Reference proteome</keyword>
<keyword evidence="1" id="KW-0812">Transmembrane</keyword>
<organism evidence="3 5">
    <name type="scientific">Azotobacter beijerinckii</name>
    <dbReference type="NCBI Taxonomy" id="170623"/>
    <lineage>
        <taxon>Bacteria</taxon>
        <taxon>Pseudomonadati</taxon>
        <taxon>Pseudomonadota</taxon>
        <taxon>Gammaproteobacteria</taxon>
        <taxon>Pseudomonadales</taxon>
        <taxon>Pseudomonadaceae</taxon>
        <taxon>Azotobacter</taxon>
    </lineage>
</organism>
<keyword evidence="1" id="KW-0472">Membrane</keyword>
<keyword evidence="1" id="KW-1133">Transmembrane helix</keyword>
<evidence type="ECO:0000313" key="2">
    <source>
        <dbReference type="EMBL" id="SFB65365.1"/>
    </source>
</evidence>
<evidence type="ECO:0000256" key="1">
    <source>
        <dbReference type="SAM" id="Phobius"/>
    </source>
</evidence>
<protein>
    <submittedName>
        <fullName evidence="3">GntR family transcriptional regulator / MocR family aminotransferase</fullName>
    </submittedName>
</protein>
<dbReference type="InterPro" id="IPR015421">
    <property type="entry name" value="PyrdxlP-dep_Trfase_major"/>
</dbReference>
<dbReference type="Proteomes" id="UP000199579">
    <property type="component" value="Unassembled WGS sequence"/>
</dbReference>
<dbReference type="Gene3D" id="3.40.640.10">
    <property type="entry name" value="Type I PLP-dependent aspartate aminotransferase-like (Major domain)"/>
    <property type="match status" value="1"/>
</dbReference>
<dbReference type="PANTHER" id="PTHR46577:SF1">
    <property type="entry name" value="HTH-TYPE TRANSCRIPTIONAL REGULATORY PROTEIN GABR"/>
    <property type="match status" value="1"/>
</dbReference>
<dbReference type="PANTHER" id="PTHR46577">
    <property type="entry name" value="HTH-TYPE TRANSCRIPTIONAL REGULATORY PROTEIN GABR"/>
    <property type="match status" value="1"/>
</dbReference>
<keyword evidence="3" id="KW-0032">Aminotransferase</keyword>